<name>A0ABY4G1R7_9BACT</name>
<keyword evidence="2" id="KW-1185">Reference proteome</keyword>
<dbReference type="RefSeq" id="WP_245118799.1">
    <property type="nucleotide sequence ID" value="NZ_CP095061.1"/>
</dbReference>
<gene>
    <name evidence="1" type="ORF">MUN86_14685</name>
</gene>
<evidence type="ECO:0000313" key="2">
    <source>
        <dbReference type="Proteomes" id="UP000830401"/>
    </source>
</evidence>
<accession>A0ABY4G1R7</accession>
<organism evidence="1 2">
    <name type="scientific">Hymenobacter volaticus</name>
    <dbReference type="NCBI Taxonomy" id="2932254"/>
    <lineage>
        <taxon>Bacteria</taxon>
        <taxon>Pseudomonadati</taxon>
        <taxon>Bacteroidota</taxon>
        <taxon>Cytophagia</taxon>
        <taxon>Cytophagales</taxon>
        <taxon>Hymenobacteraceae</taxon>
        <taxon>Hymenobacter</taxon>
    </lineage>
</organism>
<reference evidence="1" key="1">
    <citation type="submission" date="2022-04" db="EMBL/GenBank/DDBJ databases">
        <title>Hymenobacter sp. isolated from the air.</title>
        <authorList>
            <person name="Won M."/>
            <person name="Lee C.-M."/>
            <person name="Woen H.-Y."/>
            <person name="Kwon S.-W."/>
        </authorList>
    </citation>
    <scope>NUCLEOTIDE SEQUENCE</scope>
    <source>
        <strain evidence="1">5420S-77</strain>
    </source>
</reference>
<evidence type="ECO:0000313" key="1">
    <source>
        <dbReference type="EMBL" id="UOQ64808.1"/>
    </source>
</evidence>
<evidence type="ECO:0008006" key="3">
    <source>
        <dbReference type="Google" id="ProtNLM"/>
    </source>
</evidence>
<protein>
    <recommendedName>
        <fullName evidence="3">Baseplate protein J-like domain-containing protein</fullName>
    </recommendedName>
</protein>
<sequence>MDRLEALKEKAIVTGIDFIHIYSSQKKMDVYFYAFNEYPPAPLPPKIKTLLGDLVPTDIRIYNEAGSVPDITVTGLDWVGDAALELTVAQKADFTLYKLLIYDRKDPLVDPFRIDPYYNDIMFSFKANCPSDLDCTPPNHDCPGEEAVDFPVDYTARDFWSFRNALLEFASLRYPQWPDRLEADAGVMLAEVMSALGDEMAYYQDKVGREAYLETGTQRRSLRRHARLVDYHTGDGLGSFVWIDVTVAAHASGNLLAGTSMFANSDSGEVIDFEVGRNLQEGLNKTPYFVDEKRNVFTVYRWDEDQQCLPVNTTEIYIDGDREADLLTFDGLAPSVENGKWVLLQTLPVNPAQPPRAHMVRLISVKKIVDPLFNLSITHLIWDAQQALPFEMDMTILVVRGNMVPATAGKTYAQYFLTGAGLNELPAAEATALKAMAAAEKRRILRSIEREGADGSIAYYCTLIGSEINNVVWLQATPMQEKPEVILEVLEYQSPVWIEENWEWKRTMVGINSSGPMDPHFTLDDGSWGRVVGYWRQGQEIIHEDYASGNGISVRFGDGEFGLVPPEKSVFRVYYRLGGGRTSNVAPGVIKIDKTNPLLNYIESVTNPLPASGGADKETFTSIRQSAPEEFRTIAYRAVRAEDYAEAAERLDWVYKAGASFRWTGSWLTAFVTPDPENAVMMTNEWRLELLDQLNRFRQAGREAYTMDPVYADIDLDIDVCASPDAYPGEVKARVLLTLFGKKGINPVEGFFNADRFSFGDYLKRSVLEGAIQSVPGVKAVEGIMFRRRGAFDWKKFTEYYYDPGKNSIIRIENDLLHPERGICKIHIHGGA</sequence>
<dbReference type="EMBL" id="CP095061">
    <property type="protein sequence ID" value="UOQ64808.1"/>
    <property type="molecule type" value="Genomic_DNA"/>
</dbReference>
<proteinExistence type="predicted"/>
<dbReference type="Proteomes" id="UP000830401">
    <property type="component" value="Chromosome"/>
</dbReference>